<dbReference type="AlphaFoldDB" id="A0ABD1LZI5"/>
<reference evidence="2 3" key="1">
    <citation type="submission" date="2024-08" db="EMBL/GenBank/DDBJ databases">
        <title>Insights into the chromosomal genome structure of Flemingia macrophylla.</title>
        <authorList>
            <person name="Ding Y."/>
            <person name="Zhao Y."/>
            <person name="Bi W."/>
            <person name="Wu M."/>
            <person name="Zhao G."/>
            <person name="Gong Y."/>
            <person name="Li W."/>
            <person name="Zhang P."/>
        </authorList>
    </citation>
    <scope>NUCLEOTIDE SEQUENCE [LARGE SCALE GENOMIC DNA]</scope>
    <source>
        <strain evidence="2">DYQJB</strain>
        <tissue evidence="2">Leaf</tissue>
    </source>
</reference>
<name>A0ABD1LZI5_9FABA</name>
<sequence length="49" mass="5415">MAPKAEKKPVEKKPAEEKKLTMTEHGDVTEKVPSAEKKPKVGKKLSKEA</sequence>
<dbReference type="EMBL" id="JBGMDY010000007">
    <property type="protein sequence ID" value="KAL2328728.1"/>
    <property type="molecule type" value="Genomic_DNA"/>
</dbReference>
<evidence type="ECO:0000313" key="2">
    <source>
        <dbReference type="EMBL" id="KAL2328728.1"/>
    </source>
</evidence>
<evidence type="ECO:0000313" key="3">
    <source>
        <dbReference type="Proteomes" id="UP001603857"/>
    </source>
</evidence>
<proteinExistence type="predicted"/>
<organism evidence="2 3">
    <name type="scientific">Flemingia macrophylla</name>
    <dbReference type="NCBI Taxonomy" id="520843"/>
    <lineage>
        <taxon>Eukaryota</taxon>
        <taxon>Viridiplantae</taxon>
        <taxon>Streptophyta</taxon>
        <taxon>Embryophyta</taxon>
        <taxon>Tracheophyta</taxon>
        <taxon>Spermatophyta</taxon>
        <taxon>Magnoliopsida</taxon>
        <taxon>eudicotyledons</taxon>
        <taxon>Gunneridae</taxon>
        <taxon>Pentapetalae</taxon>
        <taxon>rosids</taxon>
        <taxon>fabids</taxon>
        <taxon>Fabales</taxon>
        <taxon>Fabaceae</taxon>
        <taxon>Papilionoideae</taxon>
        <taxon>50 kb inversion clade</taxon>
        <taxon>NPAAA clade</taxon>
        <taxon>indigoferoid/millettioid clade</taxon>
        <taxon>Phaseoleae</taxon>
        <taxon>Flemingia</taxon>
    </lineage>
</organism>
<gene>
    <name evidence="2" type="ORF">Fmac_022155</name>
</gene>
<protein>
    <submittedName>
        <fullName evidence="2">Uncharacterized protein</fullName>
    </submittedName>
</protein>
<evidence type="ECO:0000256" key="1">
    <source>
        <dbReference type="SAM" id="MobiDB-lite"/>
    </source>
</evidence>
<feature type="region of interest" description="Disordered" evidence="1">
    <location>
        <begin position="1"/>
        <end position="49"/>
    </location>
</feature>
<accession>A0ABD1LZI5</accession>
<dbReference type="Proteomes" id="UP001603857">
    <property type="component" value="Unassembled WGS sequence"/>
</dbReference>
<keyword evidence="3" id="KW-1185">Reference proteome</keyword>
<comment type="caution">
    <text evidence="2">The sequence shown here is derived from an EMBL/GenBank/DDBJ whole genome shotgun (WGS) entry which is preliminary data.</text>
</comment>